<sequence>MTEVLSNKKLRYHNKAHHFSNWCSICHLYYCWHPECKDHKQDERANHIFIPMKRDFEHIDIITEFLT</sequence>
<feature type="non-terminal residue" evidence="1">
    <location>
        <position position="67"/>
    </location>
</feature>
<name>A0A0F9S3W7_9ZZZZ</name>
<reference evidence="1" key="1">
    <citation type="journal article" date="2015" name="Nature">
        <title>Complex archaea that bridge the gap between prokaryotes and eukaryotes.</title>
        <authorList>
            <person name="Spang A."/>
            <person name="Saw J.H."/>
            <person name="Jorgensen S.L."/>
            <person name="Zaremba-Niedzwiedzka K."/>
            <person name="Martijn J."/>
            <person name="Lind A.E."/>
            <person name="van Eijk R."/>
            <person name="Schleper C."/>
            <person name="Guy L."/>
            <person name="Ettema T.J."/>
        </authorList>
    </citation>
    <scope>NUCLEOTIDE SEQUENCE</scope>
</reference>
<dbReference type="AlphaFoldDB" id="A0A0F9S3W7"/>
<accession>A0A0F9S3W7</accession>
<organism evidence="1">
    <name type="scientific">marine sediment metagenome</name>
    <dbReference type="NCBI Taxonomy" id="412755"/>
    <lineage>
        <taxon>unclassified sequences</taxon>
        <taxon>metagenomes</taxon>
        <taxon>ecological metagenomes</taxon>
    </lineage>
</organism>
<gene>
    <name evidence="1" type="ORF">LCGC14_0566690</name>
</gene>
<dbReference type="EMBL" id="LAZR01000825">
    <property type="protein sequence ID" value="KKN56947.1"/>
    <property type="molecule type" value="Genomic_DNA"/>
</dbReference>
<comment type="caution">
    <text evidence="1">The sequence shown here is derived from an EMBL/GenBank/DDBJ whole genome shotgun (WGS) entry which is preliminary data.</text>
</comment>
<evidence type="ECO:0000313" key="1">
    <source>
        <dbReference type="EMBL" id="KKN56947.1"/>
    </source>
</evidence>
<proteinExistence type="predicted"/>
<protein>
    <submittedName>
        <fullName evidence="1">Uncharacterized protein</fullName>
    </submittedName>
</protein>